<feature type="domain" description="Protein kinase" evidence="10">
    <location>
        <begin position="1"/>
        <end position="91"/>
    </location>
</feature>
<dbReference type="Pfam" id="PF07714">
    <property type="entry name" value="PK_Tyr_Ser-Thr"/>
    <property type="match status" value="1"/>
</dbReference>
<dbReference type="PANTHER" id="PTHR48006">
    <property type="entry name" value="LEUCINE-RICH REPEAT-CONTAINING PROTEIN DDB_G0281931-RELATED"/>
    <property type="match status" value="1"/>
</dbReference>
<protein>
    <recommendedName>
        <fullName evidence="2">non-specific serine/threonine protein kinase</fullName>
        <ecNumber evidence="2">2.7.11.1</ecNumber>
    </recommendedName>
</protein>
<comment type="subcellular location">
    <subcellularLocation>
        <location evidence="1">Membrane</location>
        <topology evidence="1">Single-pass type I membrane protein</topology>
    </subcellularLocation>
</comment>
<dbReference type="InterPro" id="IPR001245">
    <property type="entry name" value="Ser-Thr/Tyr_kinase_cat_dom"/>
</dbReference>
<keyword evidence="12" id="KW-1185">Reference proteome</keyword>
<evidence type="ECO:0000256" key="9">
    <source>
        <dbReference type="ARBA" id="ARBA00048679"/>
    </source>
</evidence>
<evidence type="ECO:0000256" key="3">
    <source>
        <dbReference type="ARBA" id="ARBA00022527"/>
    </source>
</evidence>
<dbReference type="EC" id="2.7.11.1" evidence="2"/>
<dbReference type="InterPro" id="IPR000719">
    <property type="entry name" value="Prot_kinase_dom"/>
</dbReference>
<evidence type="ECO:0000313" key="12">
    <source>
        <dbReference type="Proteomes" id="UP001154282"/>
    </source>
</evidence>
<accession>A0AAV0RW50</accession>
<evidence type="ECO:0000256" key="6">
    <source>
        <dbReference type="ARBA" id="ARBA00022777"/>
    </source>
</evidence>
<gene>
    <name evidence="11" type="ORF">LITE_LOCUS50270</name>
</gene>
<name>A0AAV0RW50_9ROSI</name>
<comment type="catalytic activity">
    <reaction evidence="8">
        <text>L-threonyl-[protein] + ATP = O-phospho-L-threonyl-[protein] + ADP + H(+)</text>
        <dbReference type="Rhea" id="RHEA:46608"/>
        <dbReference type="Rhea" id="RHEA-COMP:11060"/>
        <dbReference type="Rhea" id="RHEA-COMP:11605"/>
        <dbReference type="ChEBI" id="CHEBI:15378"/>
        <dbReference type="ChEBI" id="CHEBI:30013"/>
        <dbReference type="ChEBI" id="CHEBI:30616"/>
        <dbReference type="ChEBI" id="CHEBI:61977"/>
        <dbReference type="ChEBI" id="CHEBI:456216"/>
        <dbReference type="EC" id="2.7.11.1"/>
    </reaction>
</comment>
<sequence length="91" mass="10364">MVLCTKVVLSDGSSIAVKEMHDPESLRDEDFSNEVEILSKIRHMNLLCLRGCCVTSDVFRGRRRFLVYDYMSNGSFGDHLASDYTRNGLIE</sequence>
<evidence type="ECO:0000256" key="7">
    <source>
        <dbReference type="ARBA" id="ARBA00022840"/>
    </source>
</evidence>
<proteinExistence type="predicted"/>
<comment type="caution">
    <text evidence="11">The sequence shown here is derived from an EMBL/GenBank/DDBJ whole genome shotgun (WGS) entry which is preliminary data.</text>
</comment>
<evidence type="ECO:0000313" key="11">
    <source>
        <dbReference type="EMBL" id="CAI0605658.1"/>
    </source>
</evidence>
<evidence type="ECO:0000259" key="10">
    <source>
        <dbReference type="PROSITE" id="PS50011"/>
    </source>
</evidence>
<evidence type="ECO:0000256" key="1">
    <source>
        <dbReference type="ARBA" id="ARBA00004479"/>
    </source>
</evidence>
<dbReference type="Proteomes" id="UP001154282">
    <property type="component" value="Unassembled WGS sequence"/>
</dbReference>
<dbReference type="GO" id="GO:0016020">
    <property type="term" value="C:membrane"/>
    <property type="evidence" value="ECO:0007669"/>
    <property type="project" value="UniProtKB-SubCell"/>
</dbReference>
<keyword evidence="7" id="KW-0067">ATP-binding</keyword>
<organism evidence="11 12">
    <name type="scientific">Linum tenue</name>
    <dbReference type="NCBI Taxonomy" id="586396"/>
    <lineage>
        <taxon>Eukaryota</taxon>
        <taxon>Viridiplantae</taxon>
        <taxon>Streptophyta</taxon>
        <taxon>Embryophyta</taxon>
        <taxon>Tracheophyta</taxon>
        <taxon>Spermatophyta</taxon>
        <taxon>Magnoliopsida</taxon>
        <taxon>eudicotyledons</taxon>
        <taxon>Gunneridae</taxon>
        <taxon>Pentapetalae</taxon>
        <taxon>rosids</taxon>
        <taxon>fabids</taxon>
        <taxon>Malpighiales</taxon>
        <taxon>Linaceae</taxon>
        <taxon>Linum</taxon>
    </lineage>
</organism>
<dbReference type="PANTHER" id="PTHR48006:SF102">
    <property type="entry name" value="LEUCINE-RICH REPEAT-CONTAINING PROTEIN DDB_G0281931-RELATED"/>
    <property type="match status" value="1"/>
</dbReference>
<dbReference type="InterPro" id="IPR011009">
    <property type="entry name" value="Kinase-like_dom_sf"/>
</dbReference>
<dbReference type="EMBL" id="CAMGYJ010000011">
    <property type="protein sequence ID" value="CAI0605658.1"/>
    <property type="molecule type" value="Genomic_DNA"/>
</dbReference>
<evidence type="ECO:0000256" key="2">
    <source>
        <dbReference type="ARBA" id="ARBA00012513"/>
    </source>
</evidence>
<keyword evidence="5" id="KW-0547">Nucleotide-binding</keyword>
<evidence type="ECO:0000256" key="8">
    <source>
        <dbReference type="ARBA" id="ARBA00047899"/>
    </source>
</evidence>
<dbReference type="GO" id="GO:0004674">
    <property type="term" value="F:protein serine/threonine kinase activity"/>
    <property type="evidence" value="ECO:0007669"/>
    <property type="project" value="UniProtKB-KW"/>
</dbReference>
<dbReference type="InterPro" id="IPR051824">
    <property type="entry name" value="LRR_Rcpt-Like_S/T_Kinase"/>
</dbReference>
<dbReference type="GO" id="GO:0005524">
    <property type="term" value="F:ATP binding"/>
    <property type="evidence" value="ECO:0007669"/>
    <property type="project" value="UniProtKB-KW"/>
</dbReference>
<dbReference type="AlphaFoldDB" id="A0AAV0RW50"/>
<evidence type="ECO:0000256" key="4">
    <source>
        <dbReference type="ARBA" id="ARBA00022679"/>
    </source>
</evidence>
<dbReference type="SUPFAM" id="SSF56112">
    <property type="entry name" value="Protein kinase-like (PK-like)"/>
    <property type="match status" value="1"/>
</dbReference>
<dbReference type="PROSITE" id="PS50011">
    <property type="entry name" value="PROTEIN_KINASE_DOM"/>
    <property type="match status" value="1"/>
</dbReference>
<keyword evidence="6" id="KW-0418">Kinase</keyword>
<comment type="catalytic activity">
    <reaction evidence="9">
        <text>L-seryl-[protein] + ATP = O-phospho-L-seryl-[protein] + ADP + H(+)</text>
        <dbReference type="Rhea" id="RHEA:17989"/>
        <dbReference type="Rhea" id="RHEA-COMP:9863"/>
        <dbReference type="Rhea" id="RHEA-COMP:11604"/>
        <dbReference type="ChEBI" id="CHEBI:15378"/>
        <dbReference type="ChEBI" id="CHEBI:29999"/>
        <dbReference type="ChEBI" id="CHEBI:30616"/>
        <dbReference type="ChEBI" id="CHEBI:83421"/>
        <dbReference type="ChEBI" id="CHEBI:456216"/>
        <dbReference type="EC" id="2.7.11.1"/>
    </reaction>
</comment>
<reference evidence="11" key="1">
    <citation type="submission" date="2022-08" db="EMBL/GenBank/DDBJ databases">
        <authorList>
            <person name="Gutierrez-Valencia J."/>
        </authorList>
    </citation>
    <scope>NUCLEOTIDE SEQUENCE</scope>
</reference>
<keyword evidence="4" id="KW-0808">Transferase</keyword>
<evidence type="ECO:0000256" key="5">
    <source>
        <dbReference type="ARBA" id="ARBA00022741"/>
    </source>
</evidence>
<dbReference type="Gene3D" id="3.30.200.20">
    <property type="entry name" value="Phosphorylase Kinase, domain 1"/>
    <property type="match status" value="1"/>
</dbReference>
<keyword evidence="3" id="KW-0723">Serine/threonine-protein kinase</keyword>